<dbReference type="InterPro" id="IPR000551">
    <property type="entry name" value="MerR-type_HTH_dom"/>
</dbReference>
<dbReference type="Gene3D" id="1.10.1660.10">
    <property type="match status" value="1"/>
</dbReference>
<protein>
    <submittedName>
        <fullName evidence="4">Transcriptional regulator, effector-binding domain/component</fullName>
    </submittedName>
</protein>
<feature type="domain" description="HTH merR-type" evidence="3">
    <location>
        <begin position="1"/>
        <end position="46"/>
    </location>
</feature>
<name>A0A4U8VS70_9NOCA</name>
<dbReference type="Proteomes" id="UP000290439">
    <property type="component" value="Chromosome"/>
</dbReference>
<dbReference type="Pfam" id="PF09278">
    <property type="entry name" value="MerR-DNA-bind"/>
    <property type="match status" value="1"/>
</dbReference>
<sequence length="105" mass="12057">MGLLRPAGRVNGRREYTRDHLVRVAMIVRGKQSGLSLDQLRDRLDGPDRATRKSVLARQHAELARRIAEPQASQRMIEHAMECTAEEFTTCPTFRRMVAELIDDR</sequence>
<dbReference type="SUPFAM" id="SSF46955">
    <property type="entry name" value="Putative DNA-binding domain"/>
    <property type="match status" value="1"/>
</dbReference>
<gene>
    <name evidence="4" type="ORF">NCTC10797_00169</name>
</gene>
<dbReference type="GO" id="GO:0006355">
    <property type="term" value="P:regulation of DNA-templated transcription"/>
    <property type="evidence" value="ECO:0007669"/>
    <property type="project" value="InterPro"/>
</dbReference>
<dbReference type="AlphaFoldDB" id="A0A4U8VS70"/>
<dbReference type="InterPro" id="IPR009061">
    <property type="entry name" value="DNA-bd_dom_put_sf"/>
</dbReference>
<dbReference type="EMBL" id="LR215973">
    <property type="protein sequence ID" value="VFA96420.1"/>
    <property type="molecule type" value="Genomic_DNA"/>
</dbReference>
<evidence type="ECO:0000313" key="4">
    <source>
        <dbReference type="EMBL" id="VFA96420.1"/>
    </source>
</evidence>
<proteinExistence type="predicted"/>
<evidence type="ECO:0000256" key="1">
    <source>
        <dbReference type="ARBA" id="ARBA00023015"/>
    </source>
</evidence>
<organism evidence="4 5">
    <name type="scientific">Nocardia cyriacigeorgica</name>
    <dbReference type="NCBI Taxonomy" id="135487"/>
    <lineage>
        <taxon>Bacteria</taxon>
        <taxon>Bacillati</taxon>
        <taxon>Actinomycetota</taxon>
        <taxon>Actinomycetes</taxon>
        <taxon>Mycobacteriales</taxon>
        <taxon>Nocardiaceae</taxon>
        <taxon>Nocardia</taxon>
    </lineage>
</organism>
<dbReference type="RefSeq" id="WP_130915588.1">
    <property type="nucleotide sequence ID" value="NZ_JARWOB010000019.1"/>
</dbReference>
<accession>A0A4U8VS70</accession>
<dbReference type="InterPro" id="IPR015358">
    <property type="entry name" value="Tscrpt_reg_MerR_DNA-bd"/>
</dbReference>
<reference evidence="4 5" key="1">
    <citation type="submission" date="2019-02" db="EMBL/GenBank/DDBJ databases">
        <authorList>
            <consortium name="Pathogen Informatics"/>
        </authorList>
    </citation>
    <scope>NUCLEOTIDE SEQUENCE [LARGE SCALE GENOMIC DNA]</scope>
    <source>
        <strain evidence="4 5">3012STDY6756504</strain>
    </source>
</reference>
<keyword evidence="1" id="KW-0805">Transcription regulation</keyword>
<keyword evidence="2" id="KW-0804">Transcription</keyword>
<dbReference type="GO" id="GO:0003677">
    <property type="term" value="F:DNA binding"/>
    <property type="evidence" value="ECO:0007669"/>
    <property type="project" value="InterPro"/>
</dbReference>
<dbReference type="PROSITE" id="PS50937">
    <property type="entry name" value="HTH_MERR_2"/>
    <property type="match status" value="1"/>
</dbReference>
<evidence type="ECO:0000313" key="5">
    <source>
        <dbReference type="Proteomes" id="UP000290439"/>
    </source>
</evidence>
<evidence type="ECO:0000256" key="2">
    <source>
        <dbReference type="ARBA" id="ARBA00023163"/>
    </source>
</evidence>
<evidence type="ECO:0000259" key="3">
    <source>
        <dbReference type="PROSITE" id="PS50937"/>
    </source>
</evidence>